<evidence type="ECO:0000313" key="2">
    <source>
        <dbReference type="Proteomes" id="UP000789739"/>
    </source>
</evidence>
<keyword evidence="2" id="KW-1185">Reference proteome</keyword>
<feature type="non-terminal residue" evidence="1">
    <location>
        <position position="1"/>
    </location>
</feature>
<accession>A0A9N9DNF5</accession>
<dbReference type="Proteomes" id="UP000789739">
    <property type="component" value="Unassembled WGS sequence"/>
</dbReference>
<gene>
    <name evidence="1" type="ORF">PBRASI_LOCUS10085</name>
</gene>
<comment type="caution">
    <text evidence="1">The sequence shown here is derived from an EMBL/GenBank/DDBJ whole genome shotgun (WGS) entry which is preliminary data.</text>
</comment>
<sequence length="113" mass="12786">DVKSNRVAVMYRKGCSQPIFGRLRQAGTVLFSSLRREEGGRAELLDKLQLIEFVYLWKGLSAGNLATGPKGTLETVRERSVRATIKEQSDPCREAWRVLTYFTCYRLKVGSTV</sequence>
<proteinExistence type="predicted"/>
<evidence type="ECO:0000313" key="1">
    <source>
        <dbReference type="EMBL" id="CAG8647130.1"/>
    </source>
</evidence>
<organism evidence="1 2">
    <name type="scientific">Paraglomus brasilianum</name>
    <dbReference type="NCBI Taxonomy" id="144538"/>
    <lineage>
        <taxon>Eukaryota</taxon>
        <taxon>Fungi</taxon>
        <taxon>Fungi incertae sedis</taxon>
        <taxon>Mucoromycota</taxon>
        <taxon>Glomeromycotina</taxon>
        <taxon>Glomeromycetes</taxon>
        <taxon>Paraglomerales</taxon>
        <taxon>Paraglomeraceae</taxon>
        <taxon>Paraglomus</taxon>
    </lineage>
</organism>
<dbReference type="AlphaFoldDB" id="A0A9N9DNF5"/>
<protein>
    <submittedName>
        <fullName evidence="1">5848_t:CDS:1</fullName>
    </submittedName>
</protein>
<name>A0A9N9DNF5_9GLOM</name>
<dbReference type="EMBL" id="CAJVPI010002650">
    <property type="protein sequence ID" value="CAG8647130.1"/>
    <property type="molecule type" value="Genomic_DNA"/>
</dbReference>
<reference evidence="1" key="1">
    <citation type="submission" date="2021-06" db="EMBL/GenBank/DDBJ databases">
        <authorList>
            <person name="Kallberg Y."/>
            <person name="Tangrot J."/>
            <person name="Rosling A."/>
        </authorList>
    </citation>
    <scope>NUCLEOTIDE SEQUENCE</scope>
    <source>
        <strain evidence="1">BR232B</strain>
    </source>
</reference>